<feature type="chain" id="PRO_5017326936" description="HEAT repeat domain-containing protein" evidence="1">
    <location>
        <begin position="24"/>
        <end position="470"/>
    </location>
</feature>
<evidence type="ECO:0000313" key="3">
    <source>
        <dbReference type="Proteomes" id="UP000273405"/>
    </source>
</evidence>
<organism evidence="2 3">
    <name type="scientific">Corallococcus sicarius</name>
    <dbReference type="NCBI Taxonomy" id="2316726"/>
    <lineage>
        <taxon>Bacteria</taxon>
        <taxon>Pseudomonadati</taxon>
        <taxon>Myxococcota</taxon>
        <taxon>Myxococcia</taxon>
        <taxon>Myxococcales</taxon>
        <taxon>Cystobacterineae</taxon>
        <taxon>Myxococcaceae</taxon>
        <taxon>Corallococcus</taxon>
    </lineage>
</organism>
<dbReference type="RefSeq" id="WP_120623395.1">
    <property type="nucleotide sequence ID" value="NZ_RAWG01000004.1"/>
</dbReference>
<sequence>MLSVTALLTALALAAAPAAPDEAALWKAAFALEGAPAPAPRAAAEAVLLQGGATAFGVLTKLARVGGRGQVMAAAGPVPVCSEMMHLRSMAMMNSNGPRLPGVAAELAGRLLMKDDALRRRAQASADPFDRALALAAATQAPEIQAQALSAMRKEPELWLRLWASSFANCFTRVAEKRGDGSVEALRSEAKYLAERAEEVGPPLRCEEPAELEPALVDELARDQASAGGWSSSNDTLEVKVRRANEDNVELSPACALAAYDALVARGKYVNALVMPVATQLHSHWKLRQAAGQRAARDLEHVPELRRNRVAAELVNAGHSVPLKVTWEADRIHWSREELEAAMRQGNPDAKAALEQLVFCRSTTGQNDLSLVGYLGTKKAAETAHVIAERCPDVQAAATAALVRLKDPRAARFLPQALEQWGHDQEALKRAMLEAYTPKLGQQLRALEAKGLDKAGDMVKLLKTAGVMKD</sequence>
<keyword evidence="1" id="KW-0732">Signal</keyword>
<gene>
    <name evidence="2" type="ORF">D7X12_01025</name>
</gene>
<accession>A0A3A8NY15</accession>
<feature type="signal peptide" evidence="1">
    <location>
        <begin position="1"/>
        <end position="23"/>
    </location>
</feature>
<reference evidence="3" key="1">
    <citation type="submission" date="2018-09" db="EMBL/GenBank/DDBJ databases">
        <authorList>
            <person name="Livingstone P.G."/>
            <person name="Whitworth D.E."/>
        </authorList>
    </citation>
    <scope>NUCLEOTIDE SEQUENCE [LARGE SCALE GENOMIC DNA]</scope>
    <source>
        <strain evidence="3">CA040B</strain>
    </source>
</reference>
<dbReference type="OrthoDB" id="5485078at2"/>
<comment type="caution">
    <text evidence="2">The sequence shown here is derived from an EMBL/GenBank/DDBJ whole genome shotgun (WGS) entry which is preliminary data.</text>
</comment>
<evidence type="ECO:0000313" key="2">
    <source>
        <dbReference type="EMBL" id="RKH48040.1"/>
    </source>
</evidence>
<dbReference type="AlphaFoldDB" id="A0A3A8NY15"/>
<name>A0A3A8NY15_9BACT</name>
<dbReference type="Proteomes" id="UP000273405">
    <property type="component" value="Unassembled WGS sequence"/>
</dbReference>
<proteinExistence type="predicted"/>
<keyword evidence="3" id="KW-1185">Reference proteome</keyword>
<evidence type="ECO:0000256" key="1">
    <source>
        <dbReference type="SAM" id="SignalP"/>
    </source>
</evidence>
<protein>
    <recommendedName>
        <fullName evidence="4">HEAT repeat domain-containing protein</fullName>
    </recommendedName>
</protein>
<dbReference type="EMBL" id="RAWG01000004">
    <property type="protein sequence ID" value="RKH48040.1"/>
    <property type="molecule type" value="Genomic_DNA"/>
</dbReference>
<evidence type="ECO:0008006" key="4">
    <source>
        <dbReference type="Google" id="ProtNLM"/>
    </source>
</evidence>